<keyword evidence="13" id="KW-1185">Reference proteome</keyword>
<comment type="caution">
    <text evidence="12">The sequence shown here is derived from an EMBL/GenBank/DDBJ whole genome shotgun (WGS) entry which is preliminary data.</text>
</comment>
<evidence type="ECO:0000313" key="13">
    <source>
        <dbReference type="Proteomes" id="UP001487740"/>
    </source>
</evidence>
<feature type="transmembrane region" description="Helical" evidence="10">
    <location>
        <begin position="302"/>
        <end position="328"/>
    </location>
</feature>
<feature type="transmembrane region" description="Helical" evidence="10">
    <location>
        <begin position="54"/>
        <end position="72"/>
    </location>
</feature>
<evidence type="ECO:0000256" key="6">
    <source>
        <dbReference type="ARBA" id="ARBA00023136"/>
    </source>
</evidence>
<feature type="transmembrane region" description="Helical" evidence="10">
    <location>
        <begin position="221"/>
        <end position="243"/>
    </location>
</feature>
<evidence type="ECO:0000256" key="3">
    <source>
        <dbReference type="ARBA" id="ARBA00022692"/>
    </source>
</evidence>
<dbReference type="Pfam" id="PF00001">
    <property type="entry name" value="7tm_1"/>
    <property type="match status" value="1"/>
</dbReference>
<dbReference type="InterPro" id="IPR017452">
    <property type="entry name" value="GPCR_Rhodpsn_7TM"/>
</dbReference>
<dbReference type="GO" id="GO:0008188">
    <property type="term" value="F:neuropeptide receptor activity"/>
    <property type="evidence" value="ECO:0007669"/>
    <property type="project" value="TreeGrafter"/>
</dbReference>
<dbReference type="Proteomes" id="UP001487740">
    <property type="component" value="Unassembled WGS sequence"/>
</dbReference>
<evidence type="ECO:0000256" key="10">
    <source>
        <dbReference type="SAM" id="Phobius"/>
    </source>
</evidence>
<dbReference type="PROSITE" id="PS50262">
    <property type="entry name" value="G_PROTEIN_RECEP_F1_2"/>
    <property type="match status" value="1"/>
</dbReference>
<comment type="subcellular location">
    <subcellularLocation>
        <location evidence="1">Membrane</location>
        <topology evidence="1">Multi-pass membrane protein</topology>
    </subcellularLocation>
</comment>
<evidence type="ECO:0000256" key="8">
    <source>
        <dbReference type="ARBA" id="ARBA00023224"/>
    </source>
</evidence>
<accession>A0AAW0TN00</accession>
<sequence length="405" mass="45253">MASSTTSPDPSPFVDLLMVNGTGDYLLEASLNDSVNDTFNVCSYIESKLGKPRLRYPILLPMTAMYCVIAVGRGGGQRSHLPRGGQEPHHEDLHQLLPRQSRSRRPPHSVLRPADGGVPDVGPVSLAVGRGSLSPACHDAGTAVSGERYVAITNPVYARTTHTLARTARVVPVIWLLSLVAAVPWGYYYQVNQLQDPAGVDLPQSSWCSIPYHDKESRWSWLIWLSTVGAFIMPMTILIFLYCRIGMVLSMDPPARTPTAGQRMLVAVVVAFFLCWAPFHAQRLMFGIVTSKDQWTDTLLSVHTQLFCFTGACYYLNSAVNPLLYSVMSVRFRNALRRSLCGGRDWARRQQLYFSNTTHGHLQLSNNSNILLRTREFSLTSSRRFHETSNRNGVHYGFENMDMEA</sequence>
<dbReference type="EMBL" id="JARAKH010000028">
    <property type="protein sequence ID" value="KAK8389128.1"/>
    <property type="molecule type" value="Genomic_DNA"/>
</dbReference>
<reference evidence="12 13" key="1">
    <citation type="submission" date="2023-03" db="EMBL/GenBank/DDBJ databases">
        <title>High-quality genome of Scylla paramamosain provides insights in environmental adaptation.</title>
        <authorList>
            <person name="Zhang L."/>
        </authorList>
    </citation>
    <scope>NUCLEOTIDE SEQUENCE [LARGE SCALE GENOMIC DNA]</scope>
    <source>
        <strain evidence="12">LZ_2023a</strain>
        <tissue evidence="12">Muscle</tissue>
    </source>
</reference>
<evidence type="ECO:0000259" key="11">
    <source>
        <dbReference type="PROSITE" id="PS50262"/>
    </source>
</evidence>
<dbReference type="AlphaFoldDB" id="A0AAW0TN00"/>
<dbReference type="InterPro" id="IPR000276">
    <property type="entry name" value="GPCR_Rhodpsn"/>
</dbReference>
<keyword evidence="3 10" id="KW-0812">Transmembrane</keyword>
<gene>
    <name evidence="12" type="ORF">O3P69_020837</name>
</gene>
<feature type="region of interest" description="Disordered" evidence="9">
    <location>
        <begin position="97"/>
        <end position="118"/>
    </location>
</feature>
<dbReference type="Gene3D" id="1.20.1070.10">
    <property type="entry name" value="Rhodopsin 7-helix transmembrane proteins"/>
    <property type="match status" value="1"/>
</dbReference>
<keyword evidence="6 10" id="KW-0472">Membrane</keyword>
<evidence type="ECO:0000313" key="12">
    <source>
        <dbReference type="EMBL" id="KAK8389128.1"/>
    </source>
</evidence>
<feature type="domain" description="G-protein coupled receptors family 1 profile" evidence="11">
    <location>
        <begin position="142"/>
        <end position="325"/>
    </location>
</feature>
<comment type="similarity">
    <text evidence="2">Belongs to the G-protein coupled receptor 1 family.</text>
</comment>
<keyword evidence="4 10" id="KW-1133">Transmembrane helix</keyword>
<feature type="transmembrane region" description="Helical" evidence="10">
    <location>
        <begin position="170"/>
        <end position="188"/>
    </location>
</feature>
<dbReference type="PRINTS" id="PR00237">
    <property type="entry name" value="GPCRRHODOPSN"/>
</dbReference>
<evidence type="ECO:0000256" key="4">
    <source>
        <dbReference type="ARBA" id="ARBA00022989"/>
    </source>
</evidence>
<dbReference type="PANTHER" id="PTHR24243">
    <property type="entry name" value="G-PROTEIN COUPLED RECEPTOR"/>
    <property type="match status" value="1"/>
</dbReference>
<evidence type="ECO:0000256" key="5">
    <source>
        <dbReference type="ARBA" id="ARBA00023040"/>
    </source>
</evidence>
<name>A0AAW0TN00_SCYPA</name>
<protein>
    <recommendedName>
        <fullName evidence="11">G-protein coupled receptors family 1 profile domain-containing protein</fullName>
    </recommendedName>
</protein>
<proteinExistence type="inferred from homology"/>
<feature type="transmembrane region" description="Helical" evidence="10">
    <location>
        <begin position="264"/>
        <end position="282"/>
    </location>
</feature>
<keyword evidence="8" id="KW-0807">Transducer</keyword>
<organism evidence="12 13">
    <name type="scientific">Scylla paramamosain</name>
    <name type="common">Mud crab</name>
    <dbReference type="NCBI Taxonomy" id="85552"/>
    <lineage>
        <taxon>Eukaryota</taxon>
        <taxon>Metazoa</taxon>
        <taxon>Ecdysozoa</taxon>
        <taxon>Arthropoda</taxon>
        <taxon>Crustacea</taxon>
        <taxon>Multicrustacea</taxon>
        <taxon>Malacostraca</taxon>
        <taxon>Eumalacostraca</taxon>
        <taxon>Eucarida</taxon>
        <taxon>Decapoda</taxon>
        <taxon>Pleocyemata</taxon>
        <taxon>Brachyura</taxon>
        <taxon>Eubrachyura</taxon>
        <taxon>Portunoidea</taxon>
        <taxon>Portunidae</taxon>
        <taxon>Portuninae</taxon>
        <taxon>Scylla</taxon>
    </lineage>
</organism>
<evidence type="ECO:0000256" key="1">
    <source>
        <dbReference type="ARBA" id="ARBA00004141"/>
    </source>
</evidence>
<keyword evidence="5" id="KW-0297">G-protein coupled receptor</keyword>
<evidence type="ECO:0000256" key="9">
    <source>
        <dbReference type="SAM" id="MobiDB-lite"/>
    </source>
</evidence>
<evidence type="ECO:0000256" key="2">
    <source>
        <dbReference type="ARBA" id="ARBA00010663"/>
    </source>
</evidence>
<dbReference type="GO" id="GO:0005886">
    <property type="term" value="C:plasma membrane"/>
    <property type="evidence" value="ECO:0007669"/>
    <property type="project" value="TreeGrafter"/>
</dbReference>
<evidence type="ECO:0000256" key="7">
    <source>
        <dbReference type="ARBA" id="ARBA00023170"/>
    </source>
</evidence>
<dbReference type="SUPFAM" id="SSF81321">
    <property type="entry name" value="Family A G protein-coupled receptor-like"/>
    <property type="match status" value="1"/>
</dbReference>
<dbReference type="PANTHER" id="PTHR24243:SF208">
    <property type="entry name" value="PYROKININ-1 RECEPTOR"/>
    <property type="match status" value="1"/>
</dbReference>
<keyword evidence="7" id="KW-0675">Receptor</keyword>